<keyword evidence="2" id="KW-1003">Cell membrane</keyword>
<feature type="transmembrane region" description="Helical" evidence="6">
    <location>
        <begin position="88"/>
        <end position="112"/>
    </location>
</feature>
<feature type="transmembrane region" description="Helical" evidence="6">
    <location>
        <begin position="167"/>
        <end position="183"/>
    </location>
</feature>
<name>A0A0G0S8I1_9BACT</name>
<protein>
    <submittedName>
        <fullName evidence="7">Polysaccharide biosynthesis protein</fullName>
    </submittedName>
</protein>
<evidence type="ECO:0000256" key="5">
    <source>
        <dbReference type="ARBA" id="ARBA00023136"/>
    </source>
</evidence>
<dbReference type="Proteomes" id="UP000034539">
    <property type="component" value="Unassembled WGS sequence"/>
</dbReference>
<feature type="transmembrane region" description="Helical" evidence="6">
    <location>
        <begin position="53"/>
        <end position="76"/>
    </location>
</feature>
<feature type="transmembrane region" description="Helical" evidence="6">
    <location>
        <begin position="311"/>
        <end position="329"/>
    </location>
</feature>
<evidence type="ECO:0000256" key="4">
    <source>
        <dbReference type="ARBA" id="ARBA00022989"/>
    </source>
</evidence>
<evidence type="ECO:0000256" key="1">
    <source>
        <dbReference type="ARBA" id="ARBA00004651"/>
    </source>
</evidence>
<feature type="transmembrane region" description="Helical" evidence="6">
    <location>
        <begin position="404"/>
        <end position="427"/>
    </location>
</feature>
<feature type="transmembrane region" description="Helical" evidence="6">
    <location>
        <begin position="271"/>
        <end position="290"/>
    </location>
</feature>
<feature type="transmembrane region" description="Helical" evidence="6">
    <location>
        <begin position="231"/>
        <end position="251"/>
    </location>
</feature>
<evidence type="ECO:0000256" key="6">
    <source>
        <dbReference type="SAM" id="Phobius"/>
    </source>
</evidence>
<feature type="transmembrane region" description="Helical" evidence="6">
    <location>
        <begin position="378"/>
        <end position="398"/>
    </location>
</feature>
<dbReference type="GO" id="GO:0005886">
    <property type="term" value="C:plasma membrane"/>
    <property type="evidence" value="ECO:0007669"/>
    <property type="project" value="UniProtKB-SubCell"/>
</dbReference>
<evidence type="ECO:0000313" key="7">
    <source>
        <dbReference type="EMBL" id="KKR31070.1"/>
    </source>
</evidence>
<keyword evidence="5 6" id="KW-0472">Membrane</keyword>
<reference evidence="7 8" key="1">
    <citation type="journal article" date="2015" name="Nature">
        <title>rRNA introns, odd ribosomes, and small enigmatic genomes across a large radiation of phyla.</title>
        <authorList>
            <person name="Brown C.T."/>
            <person name="Hug L.A."/>
            <person name="Thomas B.C."/>
            <person name="Sharon I."/>
            <person name="Castelle C.J."/>
            <person name="Singh A."/>
            <person name="Wilkins M.J."/>
            <person name="Williams K.H."/>
            <person name="Banfield J.F."/>
        </authorList>
    </citation>
    <scope>NUCLEOTIDE SEQUENCE [LARGE SCALE GENOMIC DNA]</scope>
</reference>
<comment type="subcellular location">
    <subcellularLocation>
        <location evidence="1">Cell membrane</location>
        <topology evidence="1">Multi-pass membrane protein</topology>
    </subcellularLocation>
</comment>
<feature type="transmembrane region" description="Helical" evidence="6">
    <location>
        <begin position="448"/>
        <end position="469"/>
    </location>
</feature>
<evidence type="ECO:0000256" key="3">
    <source>
        <dbReference type="ARBA" id="ARBA00022692"/>
    </source>
</evidence>
<comment type="caution">
    <text evidence="7">The sequence shown here is derived from an EMBL/GenBank/DDBJ whole genome shotgun (WGS) entry which is preliminary data.</text>
</comment>
<feature type="transmembrane region" description="Helical" evidence="6">
    <location>
        <begin position="335"/>
        <end position="358"/>
    </location>
</feature>
<keyword evidence="3 6" id="KW-0812">Transmembrane</keyword>
<keyword evidence="4 6" id="KW-1133">Transmembrane helix</keyword>
<feature type="transmembrane region" description="Helical" evidence="6">
    <location>
        <begin position="189"/>
        <end position="206"/>
    </location>
</feature>
<dbReference type="EMBL" id="LBXN01000085">
    <property type="protein sequence ID" value="KKR31070.1"/>
    <property type="molecule type" value="Genomic_DNA"/>
</dbReference>
<dbReference type="InterPro" id="IPR050833">
    <property type="entry name" value="Poly_Biosynth_Transport"/>
</dbReference>
<feature type="transmembrane region" description="Helical" evidence="6">
    <location>
        <begin position="475"/>
        <end position="496"/>
    </location>
</feature>
<gene>
    <name evidence="7" type="ORF">UT63_C0085G0002</name>
</gene>
<feature type="transmembrane region" description="Helical" evidence="6">
    <location>
        <begin position="20"/>
        <end position="41"/>
    </location>
</feature>
<organism evidence="7 8">
    <name type="scientific">Candidatus Gottesmanbacteria bacterium GW2011_GWC2_39_8</name>
    <dbReference type="NCBI Taxonomy" id="1618450"/>
    <lineage>
        <taxon>Bacteria</taxon>
        <taxon>Candidatus Gottesmaniibacteriota</taxon>
    </lineage>
</organism>
<feature type="transmembrane region" description="Helical" evidence="6">
    <location>
        <begin position="124"/>
        <end position="146"/>
    </location>
</feature>
<evidence type="ECO:0000313" key="8">
    <source>
        <dbReference type="Proteomes" id="UP000034539"/>
    </source>
</evidence>
<proteinExistence type="predicted"/>
<dbReference type="PATRIC" id="fig|1618450.3.peg.1429"/>
<sequence>MASNPYQSEPFHEDSLKKRYFFKLFTNIFALVISLATQAIIPRGLGPVTYGNYNFLTNFFQQVFGFLDMGTSTCFYTKLSQRQNDSRLVSFYLIFSAIISIAVLAFVIAAHACSVSSKVWPAQGMFYVYLAAFWGVFAWLSGFVLTRMVDAYGLTVSSEIARVGQKVFGLLLVLLLFFFNRLNLTSFFFFNYATMLFLGVAIILILERKGHSIVKSLWLSASELKRYSNEFYLYSHPLFLFSVVALIAGILDRWLLQYFSGSAEQGFYGLSYMIGSACFIFTGAMTPLLWREFSIAYEKKDVNHMAYLFGRYVPLLYSVAAALACFIAIQADKVIYIMGGRQYVGALWPVIIMAFYPIHQTYGQMNSVVCMAAGQTSLYSKISIIFMVIGVPIGYFLIAPENKMGLNAGATGLAIKMIVMQIAVVNVQLYFNCRFLKLGFARQVRHQIVSVFLLIAFSAFSLFAVDRMFISHDMILVRFLLSGILYASMIAGFFYLKPFLFGLEEKDISLISQFVLRKIGKCPATPTFKA</sequence>
<evidence type="ECO:0000256" key="2">
    <source>
        <dbReference type="ARBA" id="ARBA00022475"/>
    </source>
</evidence>
<dbReference type="PANTHER" id="PTHR30250:SF11">
    <property type="entry name" value="O-ANTIGEN TRANSPORTER-RELATED"/>
    <property type="match status" value="1"/>
</dbReference>
<dbReference type="AlphaFoldDB" id="A0A0G0S8I1"/>
<dbReference type="PANTHER" id="PTHR30250">
    <property type="entry name" value="PST FAMILY PREDICTED COLANIC ACID TRANSPORTER"/>
    <property type="match status" value="1"/>
</dbReference>
<accession>A0A0G0S8I1</accession>